<keyword evidence="1" id="KW-1133">Transmembrane helix</keyword>
<dbReference type="Gene3D" id="3.30.110.90">
    <property type="entry name" value="Amidohydrolase"/>
    <property type="match status" value="1"/>
</dbReference>
<keyword evidence="4" id="KW-1185">Reference proteome</keyword>
<comment type="caution">
    <text evidence="3">The sequence shown here is derived from an EMBL/GenBank/DDBJ whole genome shotgun (WGS) entry which is preliminary data.</text>
</comment>
<dbReference type="AlphaFoldDB" id="A0A1V9FZK2"/>
<evidence type="ECO:0000313" key="4">
    <source>
        <dbReference type="Proteomes" id="UP000192796"/>
    </source>
</evidence>
<keyword evidence="1" id="KW-0812">Transmembrane</keyword>
<evidence type="ECO:0000256" key="1">
    <source>
        <dbReference type="SAM" id="Phobius"/>
    </source>
</evidence>
<dbReference type="SUPFAM" id="SSF51338">
    <property type="entry name" value="Composite domain of metallo-dependent hydrolases"/>
    <property type="match status" value="1"/>
</dbReference>
<evidence type="ECO:0000259" key="2">
    <source>
        <dbReference type="Pfam" id="PF01979"/>
    </source>
</evidence>
<dbReference type="InterPro" id="IPR011059">
    <property type="entry name" value="Metal-dep_hydrolase_composite"/>
</dbReference>
<dbReference type="Gene3D" id="3.40.50.10910">
    <property type="entry name" value="Amidohydrolase"/>
    <property type="match status" value="1"/>
</dbReference>
<evidence type="ECO:0000313" key="3">
    <source>
        <dbReference type="EMBL" id="OQP63762.1"/>
    </source>
</evidence>
<dbReference type="PANTHER" id="PTHR43135:SF3">
    <property type="entry name" value="ALPHA-D-RIBOSE 1-METHYLPHOSPHONATE 5-TRIPHOSPHATE DIPHOSPHATASE"/>
    <property type="match status" value="1"/>
</dbReference>
<organism evidence="3 4">
    <name type="scientific">Niastella vici</name>
    <dbReference type="NCBI Taxonomy" id="1703345"/>
    <lineage>
        <taxon>Bacteria</taxon>
        <taxon>Pseudomonadati</taxon>
        <taxon>Bacteroidota</taxon>
        <taxon>Chitinophagia</taxon>
        <taxon>Chitinophagales</taxon>
        <taxon>Chitinophagaceae</taxon>
        <taxon>Niastella</taxon>
    </lineage>
</organism>
<reference evidence="3 4" key="1">
    <citation type="submission" date="2016-03" db="EMBL/GenBank/DDBJ databases">
        <title>Niastella vici sp. nov., isolated from farmland soil.</title>
        <authorList>
            <person name="Chen L."/>
            <person name="Wang D."/>
            <person name="Yang S."/>
            <person name="Wang G."/>
        </authorList>
    </citation>
    <scope>NUCLEOTIDE SEQUENCE [LARGE SCALE GENOMIC DNA]</scope>
    <source>
        <strain evidence="3 4">DJ57</strain>
    </source>
</reference>
<accession>A0A1V9FZK2</accession>
<proteinExistence type="predicted"/>
<dbReference type="EMBL" id="LVYD01000044">
    <property type="protein sequence ID" value="OQP63762.1"/>
    <property type="molecule type" value="Genomic_DNA"/>
</dbReference>
<dbReference type="Proteomes" id="UP000192796">
    <property type="component" value="Unassembled WGS sequence"/>
</dbReference>
<dbReference type="InterPro" id="IPR006680">
    <property type="entry name" value="Amidohydro-rel"/>
</dbReference>
<gene>
    <name evidence="3" type="ORF">A3860_22745</name>
</gene>
<keyword evidence="1" id="KW-0472">Membrane</keyword>
<dbReference type="PANTHER" id="PTHR43135">
    <property type="entry name" value="ALPHA-D-RIBOSE 1-METHYLPHOSPHONATE 5-TRIPHOSPHATE DIPHOSPHATASE"/>
    <property type="match status" value="1"/>
</dbReference>
<name>A0A1V9FZK2_9BACT</name>
<dbReference type="InterPro" id="IPR051781">
    <property type="entry name" value="Metallo-dep_Hydrolase"/>
</dbReference>
<sequence length="472" mass="53242">MVIEHLKVNADQWLSSGIFCSFSNKNGKGMAFLIFLFMAFVTFTASAQGTDTIVIEHVNVIPMTAETVLKDQRVLIAGGKIIKIEEASQNNIHTTGLSIPAAGKYLIPGLSEMHFHFRSNDIASDIKLLLANGITIVRNMAEFPGQHHIEIRQKTQSGGLPHLNYFTTGPYLTSKDLGTIEKVVEVVKMHIEEGYDFLKIAGNLPMEIYLKLLDECEKDHLPVIGHAQRDQPVEYSLRMSSIEHIEEFLYLSDSAQHPSIFRQPDARIKQLVQQIKESGIYIGTTLAVFQFINNCLNDTAFRELQQHPLVKYLAKKERENFLSEKNDYRKMKNRVFDGVKAPELFNDYFIWMKKFARMLSDAGVPLLSGSDTYGMVIVGFSLHNEFSLLQEAGISPYRILLASTVTPARYLGRFASEGTITVGKNANLVLLDKNPLDDIKNTTSIAGVFLRGQWFNRKKLDLMLSEVEQAFK</sequence>
<dbReference type="GO" id="GO:0016810">
    <property type="term" value="F:hydrolase activity, acting on carbon-nitrogen (but not peptide) bonds"/>
    <property type="evidence" value="ECO:0007669"/>
    <property type="project" value="InterPro"/>
</dbReference>
<dbReference type="Gene3D" id="1.20.58.520">
    <property type="entry name" value="Amidohydrolase"/>
    <property type="match status" value="1"/>
</dbReference>
<dbReference type="Pfam" id="PF01979">
    <property type="entry name" value="Amidohydro_1"/>
    <property type="match status" value="1"/>
</dbReference>
<dbReference type="InterPro" id="IPR032466">
    <property type="entry name" value="Metal_Hydrolase"/>
</dbReference>
<protein>
    <recommendedName>
        <fullName evidence="2">Amidohydrolase-related domain-containing protein</fullName>
    </recommendedName>
</protein>
<feature type="transmembrane region" description="Helical" evidence="1">
    <location>
        <begin position="29"/>
        <end position="47"/>
    </location>
</feature>
<dbReference type="Gene3D" id="2.30.40.10">
    <property type="entry name" value="Urease, subunit C, domain 1"/>
    <property type="match status" value="1"/>
</dbReference>
<feature type="domain" description="Amidohydrolase-related" evidence="2">
    <location>
        <begin position="105"/>
        <end position="454"/>
    </location>
</feature>
<dbReference type="STRING" id="1703345.A3860_22745"/>
<dbReference type="SUPFAM" id="SSF51556">
    <property type="entry name" value="Metallo-dependent hydrolases"/>
    <property type="match status" value="1"/>
</dbReference>